<comment type="catalytic activity">
    <reaction evidence="1">
        <text>Hydrolysis of DNA containing ring-opened 7-methylguanine residues, releasing 2,6-diamino-4-hydroxy-5-(N-methyl)formamidopyrimidine.</text>
        <dbReference type="EC" id="3.2.2.23"/>
    </reaction>
</comment>
<evidence type="ECO:0000256" key="5">
    <source>
        <dbReference type="ARBA" id="ARBA00022771"/>
    </source>
</evidence>
<keyword evidence="10" id="KW-0456">Lyase</keyword>
<dbReference type="SMART" id="SM00898">
    <property type="entry name" value="Fapy_DNA_glyco"/>
    <property type="match status" value="1"/>
</dbReference>
<dbReference type="InterPro" id="IPR035937">
    <property type="entry name" value="FPG_N"/>
</dbReference>
<evidence type="ECO:0000256" key="9">
    <source>
        <dbReference type="ARBA" id="ARBA00023204"/>
    </source>
</evidence>
<evidence type="ECO:0000256" key="13">
    <source>
        <dbReference type="PROSITE-ProRule" id="PRU00391"/>
    </source>
</evidence>
<evidence type="ECO:0000256" key="4">
    <source>
        <dbReference type="ARBA" id="ARBA00022763"/>
    </source>
</evidence>
<dbReference type="PANTHER" id="PTHR22993:SF9">
    <property type="entry name" value="FORMAMIDOPYRIMIDINE-DNA GLYCOSYLASE"/>
    <property type="match status" value="1"/>
</dbReference>
<dbReference type="InterPro" id="IPR015886">
    <property type="entry name" value="H2TH_FPG"/>
</dbReference>
<organism evidence="16">
    <name type="scientific">uncultured Solirubrobacteraceae bacterium</name>
    <dbReference type="NCBI Taxonomy" id="1162706"/>
    <lineage>
        <taxon>Bacteria</taxon>
        <taxon>Bacillati</taxon>
        <taxon>Actinomycetota</taxon>
        <taxon>Thermoleophilia</taxon>
        <taxon>Solirubrobacterales</taxon>
        <taxon>Solirubrobacteraceae</taxon>
        <taxon>environmental samples</taxon>
    </lineage>
</organism>
<keyword evidence="7" id="KW-0862">Zinc</keyword>
<name>A0A6J4T3L3_9ACTN</name>
<keyword evidence="4" id="KW-0227">DNA damage</keyword>
<evidence type="ECO:0000259" key="14">
    <source>
        <dbReference type="PROSITE" id="PS51066"/>
    </source>
</evidence>
<dbReference type="InterPro" id="IPR010979">
    <property type="entry name" value="Ribosomal_uS13-like_H2TH"/>
</dbReference>
<keyword evidence="11" id="KW-0511">Multifunctional enzyme</keyword>
<proteinExistence type="inferred from homology"/>
<dbReference type="GO" id="GO:0016829">
    <property type="term" value="F:lyase activity"/>
    <property type="evidence" value="ECO:0007669"/>
    <property type="project" value="UniProtKB-KW"/>
</dbReference>
<evidence type="ECO:0000313" key="16">
    <source>
        <dbReference type="EMBL" id="CAA9512783.1"/>
    </source>
</evidence>
<keyword evidence="5 13" id="KW-0863">Zinc-finger</keyword>
<feature type="domain" description="Formamidopyrimidine-DNA glycosylase catalytic" evidence="15">
    <location>
        <begin position="2"/>
        <end position="134"/>
    </location>
</feature>
<dbReference type="Pfam" id="PF01149">
    <property type="entry name" value="Fapy_DNA_glyco"/>
    <property type="match status" value="1"/>
</dbReference>
<dbReference type="GO" id="GO:0003684">
    <property type="term" value="F:damaged DNA binding"/>
    <property type="evidence" value="ECO:0007669"/>
    <property type="project" value="InterPro"/>
</dbReference>
<evidence type="ECO:0000256" key="1">
    <source>
        <dbReference type="ARBA" id="ARBA00001668"/>
    </source>
</evidence>
<accession>A0A6J4T3L3</accession>
<dbReference type="AlphaFoldDB" id="A0A6J4T3L3"/>
<dbReference type="SUPFAM" id="SSF46946">
    <property type="entry name" value="S13-like H2TH domain"/>
    <property type="match status" value="1"/>
</dbReference>
<evidence type="ECO:0000256" key="2">
    <source>
        <dbReference type="ARBA" id="ARBA00009409"/>
    </source>
</evidence>
<dbReference type="PROSITE" id="PS51066">
    <property type="entry name" value="ZF_FPG_2"/>
    <property type="match status" value="1"/>
</dbReference>
<evidence type="ECO:0000256" key="3">
    <source>
        <dbReference type="ARBA" id="ARBA00022723"/>
    </source>
</evidence>
<reference evidence="16" key="1">
    <citation type="submission" date="2020-02" db="EMBL/GenBank/DDBJ databases">
        <authorList>
            <person name="Meier V. D."/>
        </authorList>
    </citation>
    <scope>NUCLEOTIDE SEQUENCE</scope>
    <source>
        <strain evidence="16">AVDCRST_MAG53</strain>
    </source>
</reference>
<evidence type="ECO:0000256" key="8">
    <source>
        <dbReference type="ARBA" id="ARBA00023125"/>
    </source>
</evidence>
<dbReference type="GO" id="GO:0006284">
    <property type="term" value="P:base-excision repair"/>
    <property type="evidence" value="ECO:0007669"/>
    <property type="project" value="InterPro"/>
</dbReference>
<keyword evidence="9" id="KW-0234">DNA repair</keyword>
<keyword evidence="12 16" id="KW-0326">Glycosidase</keyword>
<dbReference type="SUPFAM" id="SSF81624">
    <property type="entry name" value="N-terminal domain of MutM-like DNA repair proteins"/>
    <property type="match status" value="1"/>
</dbReference>
<feature type="domain" description="FPG-type" evidence="14">
    <location>
        <begin position="235"/>
        <end position="269"/>
    </location>
</feature>
<dbReference type="GO" id="GO:0003906">
    <property type="term" value="F:DNA-(apurinic or apyrimidinic site) endonuclease activity"/>
    <property type="evidence" value="ECO:0007669"/>
    <property type="project" value="InterPro"/>
</dbReference>
<dbReference type="InterPro" id="IPR012319">
    <property type="entry name" value="FPG_cat"/>
</dbReference>
<dbReference type="SUPFAM" id="SSF57716">
    <property type="entry name" value="Glucocorticoid receptor-like (DNA-binding domain)"/>
    <property type="match status" value="1"/>
</dbReference>
<gene>
    <name evidence="16" type="ORF">AVDCRST_MAG53-2731</name>
</gene>
<dbReference type="GO" id="GO:0008534">
    <property type="term" value="F:oxidized purine nucleobase lesion DNA N-glycosylase activity"/>
    <property type="evidence" value="ECO:0007669"/>
    <property type="project" value="UniProtKB-EC"/>
</dbReference>
<evidence type="ECO:0000256" key="12">
    <source>
        <dbReference type="ARBA" id="ARBA00023295"/>
    </source>
</evidence>
<dbReference type="EMBL" id="CADCVR010000086">
    <property type="protein sequence ID" value="CAA9512783.1"/>
    <property type="molecule type" value="Genomic_DNA"/>
</dbReference>
<evidence type="ECO:0000256" key="7">
    <source>
        <dbReference type="ARBA" id="ARBA00022833"/>
    </source>
</evidence>
<dbReference type="Gene3D" id="3.20.190.10">
    <property type="entry name" value="MutM-like, N-terminal"/>
    <property type="match status" value="1"/>
</dbReference>
<evidence type="ECO:0000256" key="11">
    <source>
        <dbReference type="ARBA" id="ARBA00023268"/>
    </source>
</evidence>
<evidence type="ECO:0000256" key="10">
    <source>
        <dbReference type="ARBA" id="ARBA00023239"/>
    </source>
</evidence>
<evidence type="ECO:0000256" key="6">
    <source>
        <dbReference type="ARBA" id="ARBA00022801"/>
    </source>
</evidence>
<keyword evidence="6 16" id="KW-0378">Hydrolase</keyword>
<dbReference type="InterPro" id="IPR000214">
    <property type="entry name" value="Znf_DNA_glyclase/AP_lyase"/>
</dbReference>
<evidence type="ECO:0000259" key="15">
    <source>
        <dbReference type="PROSITE" id="PS51068"/>
    </source>
</evidence>
<dbReference type="PANTHER" id="PTHR22993">
    <property type="entry name" value="FORMAMIDOPYRIMIDINE-DNA GLYCOSYLASE"/>
    <property type="match status" value="1"/>
</dbReference>
<keyword evidence="8" id="KW-0238">DNA-binding</keyword>
<protein>
    <submittedName>
        <fullName evidence="16">Formamidopyrimidine-DNA glycosylase</fullName>
        <ecNumber evidence="16">3.2.2.23</ecNumber>
    </submittedName>
</protein>
<dbReference type="PROSITE" id="PS51068">
    <property type="entry name" value="FPG_CAT"/>
    <property type="match status" value="1"/>
</dbReference>
<sequence>MPELPEVERARALIERLALDREIVSVDDADTYVCRPHAPGDIAGAITGRRLTRALRRGKAMWVETDGGEGPDLGLHLGMAGRIVIGDESGGDPIDGGSGGPAEAHVSGNPAWRRFTLEFADGGTLVLFDKRRLGRAVLNPDLGGVGPDAMEITQKDFRGRVGRGAAPLKARIMDQAVLAGVGNLLADETLWQAGLPPLRPAGSLSGAELDHLRRALRKATKAAIVNGGVHTGEVIAFRRRGERCPRCGSEMMRAAVGGRTTWWCSAEQSWDDAADRSAARGRGASPPG</sequence>
<dbReference type="Pfam" id="PF06831">
    <property type="entry name" value="H2TH"/>
    <property type="match status" value="1"/>
</dbReference>
<dbReference type="Gene3D" id="1.10.8.50">
    <property type="match status" value="1"/>
</dbReference>
<comment type="similarity">
    <text evidence="2">Belongs to the FPG family.</text>
</comment>
<keyword evidence="3" id="KW-0479">Metal-binding</keyword>
<dbReference type="EC" id="3.2.2.23" evidence="16"/>
<dbReference type="SMART" id="SM01232">
    <property type="entry name" value="H2TH"/>
    <property type="match status" value="1"/>
</dbReference>
<dbReference type="GO" id="GO:0008270">
    <property type="term" value="F:zinc ion binding"/>
    <property type="evidence" value="ECO:0007669"/>
    <property type="project" value="UniProtKB-KW"/>
</dbReference>